<dbReference type="EMBL" id="CAJNOK010004114">
    <property type="protein sequence ID" value="CAF0926344.1"/>
    <property type="molecule type" value="Genomic_DNA"/>
</dbReference>
<protein>
    <submittedName>
        <fullName evidence="2">Uncharacterized protein</fullName>
    </submittedName>
</protein>
<evidence type="ECO:0000313" key="1">
    <source>
        <dbReference type="EMBL" id="CAF0926344.1"/>
    </source>
</evidence>
<feature type="non-terminal residue" evidence="2">
    <location>
        <position position="1"/>
    </location>
</feature>
<evidence type="ECO:0000313" key="2">
    <source>
        <dbReference type="EMBL" id="CAF1569741.1"/>
    </source>
</evidence>
<evidence type="ECO:0000313" key="5">
    <source>
        <dbReference type="Proteomes" id="UP000663829"/>
    </source>
</evidence>
<name>A0A815YF93_9BILA</name>
<accession>A0A815YF93</accession>
<evidence type="ECO:0000313" key="4">
    <source>
        <dbReference type="EMBL" id="CAF4432789.1"/>
    </source>
</evidence>
<dbReference type="Proteomes" id="UP000682733">
    <property type="component" value="Unassembled WGS sequence"/>
</dbReference>
<dbReference type="EMBL" id="CAJOBA010004116">
    <property type="protein sequence ID" value="CAF3703367.1"/>
    <property type="molecule type" value="Genomic_DNA"/>
</dbReference>
<dbReference type="Proteomes" id="UP000663829">
    <property type="component" value="Unassembled WGS sequence"/>
</dbReference>
<reference evidence="2" key="1">
    <citation type="submission" date="2021-02" db="EMBL/GenBank/DDBJ databases">
        <authorList>
            <person name="Nowell W R."/>
        </authorList>
    </citation>
    <scope>NUCLEOTIDE SEQUENCE</scope>
</reference>
<proteinExistence type="predicted"/>
<dbReference type="EMBL" id="CAJOBC010095449">
    <property type="protein sequence ID" value="CAF4432789.1"/>
    <property type="molecule type" value="Genomic_DNA"/>
</dbReference>
<keyword evidence="5" id="KW-1185">Reference proteome</keyword>
<organism evidence="2 5">
    <name type="scientific">Didymodactylos carnosus</name>
    <dbReference type="NCBI Taxonomy" id="1234261"/>
    <lineage>
        <taxon>Eukaryota</taxon>
        <taxon>Metazoa</taxon>
        <taxon>Spiralia</taxon>
        <taxon>Gnathifera</taxon>
        <taxon>Rotifera</taxon>
        <taxon>Eurotatoria</taxon>
        <taxon>Bdelloidea</taxon>
        <taxon>Philodinida</taxon>
        <taxon>Philodinidae</taxon>
        <taxon>Didymodactylos</taxon>
    </lineage>
</organism>
<evidence type="ECO:0000313" key="3">
    <source>
        <dbReference type="EMBL" id="CAF3703367.1"/>
    </source>
</evidence>
<sequence length="71" mass="8215">KVCRDIMDTIKASVEKIKDKITEHTAVREYEKSIDLLGTDEGRMEHAAKCHQNVMKLEEHAINDALKQHDR</sequence>
<dbReference type="EMBL" id="CAJNOQ010029628">
    <property type="protein sequence ID" value="CAF1569741.1"/>
    <property type="molecule type" value="Genomic_DNA"/>
</dbReference>
<gene>
    <name evidence="2" type="ORF">GPM918_LOCUS40317</name>
    <name evidence="1" type="ORF">OVA965_LOCUS10902</name>
    <name evidence="4" type="ORF">SRO942_LOCUS41251</name>
    <name evidence="3" type="ORF">TMI583_LOCUS10898</name>
</gene>
<comment type="caution">
    <text evidence="2">The sequence shown here is derived from an EMBL/GenBank/DDBJ whole genome shotgun (WGS) entry which is preliminary data.</text>
</comment>
<dbReference type="Proteomes" id="UP000681722">
    <property type="component" value="Unassembled WGS sequence"/>
</dbReference>
<dbReference type="Proteomes" id="UP000677228">
    <property type="component" value="Unassembled WGS sequence"/>
</dbReference>
<dbReference type="AlphaFoldDB" id="A0A815YF93"/>